<feature type="region of interest" description="Disordered" evidence="2">
    <location>
        <begin position="1"/>
        <end position="35"/>
    </location>
</feature>
<accession>A0AAE8MQN2</accession>
<dbReference type="PROSITE" id="PS50157">
    <property type="entry name" value="ZINC_FINGER_C2H2_2"/>
    <property type="match status" value="1"/>
</dbReference>
<dbReference type="AlphaFoldDB" id="A0AAE8MQN2"/>
<name>A0AAE8MQN2_9PEZI</name>
<keyword evidence="1" id="KW-0862">Zinc</keyword>
<dbReference type="PANTHER" id="PTHR35391">
    <property type="entry name" value="C2H2-TYPE DOMAIN-CONTAINING PROTEIN-RELATED"/>
    <property type="match status" value="1"/>
</dbReference>
<feature type="compositionally biased region" description="Basic residues" evidence="2">
    <location>
        <begin position="638"/>
        <end position="648"/>
    </location>
</feature>
<feature type="region of interest" description="Disordered" evidence="2">
    <location>
        <begin position="319"/>
        <end position="378"/>
    </location>
</feature>
<organism evidence="4 5">
    <name type="scientific">Cephalotrichum gorgonifer</name>
    <dbReference type="NCBI Taxonomy" id="2041049"/>
    <lineage>
        <taxon>Eukaryota</taxon>
        <taxon>Fungi</taxon>
        <taxon>Dikarya</taxon>
        <taxon>Ascomycota</taxon>
        <taxon>Pezizomycotina</taxon>
        <taxon>Sordariomycetes</taxon>
        <taxon>Hypocreomycetidae</taxon>
        <taxon>Microascales</taxon>
        <taxon>Microascaceae</taxon>
        <taxon>Cephalotrichum</taxon>
    </lineage>
</organism>
<proteinExistence type="predicted"/>
<dbReference type="SUPFAM" id="SSF57667">
    <property type="entry name" value="beta-beta-alpha zinc fingers"/>
    <property type="match status" value="1"/>
</dbReference>
<evidence type="ECO:0000256" key="1">
    <source>
        <dbReference type="PROSITE-ProRule" id="PRU00042"/>
    </source>
</evidence>
<feature type="compositionally biased region" description="Polar residues" evidence="2">
    <location>
        <begin position="320"/>
        <end position="330"/>
    </location>
</feature>
<dbReference type="PANTHER" id="PTHR35391:SF3">
    <property type="entry name" value="FINGER DOMAIN PROTEIN, PUTATIVE (AFU_ORTHOLOGUE AFUA_8G04300)-RELATED"/>
    <property type="match status" value="1"/>
</dbReference>
<dbReference type="PROSITE" id="PS00028">
    <property type="entry name" value="ZINC_FINGER_C2H2_1"/>
    <property type="match status" value="2"/>
</dbReference>
<protein>
    <recommendedName>
        <fullName evidence="3">C2H2-type domain-containing protein</fullName>
    </recommendedName>
</protein>
<dbReference type="SMART" id="SM00355">
    <property type="entry name" value="ZnF_C2H2"/>
    <property type="match status" value="3"/>
</dbReference>
<keyword evidence="1" id="KW-0863">Zinc-finger</keyword>
<evidence type="ECO:0000256" key="2">
    <source>
        <dbReference type="SAM" id="MobiDB-lite"/>
    </source>
</evidence>
<dbReference type="GO" id="GO:0008270">
    <property type="term" value="F:zinc ion binding"/>
    <property type="evidence" value="ECO:0007669"/>
    <property type="project" value="UniProtKB-KW"/>
</dbReference>
<dbReference type="Proteomes" id="UP001187682">
    <property type="component" value="Unassembled WGS sequence"/>
</dbReference>
<gene>
    <name evidence="4" type="ORF">DNG_00855</name>
</gene>
<feature type="region of interest" description="Disordered" evidence="2">
    <location>
        <begin position="607"/>
        <end position="648"/>
    </location>
</feature>
<sequence>MGYQSNRRPGDKVSRRPAHSSQNNRSMELPGMSNAPLSKNYMAALLASDSQRRPGMMTQHSNTTPALLTFMATENPAPWNPVLAFSGHGGQGGNALVPATGYQNYRNPTPMSAPSDSGYASRRYIDDISSMGEAPFDPSLQDMSNQFGSVTFGQSNHREPPPSTYSAPGTGPGPELRCNTCNEFVKTKSAMKSVPENDANLLQGIGGGSVVSVLHDFPTTLADDWAVDSSWNTVPLGDTPMVGENDQTMAESEEMQLEYMDGATGPSISTPPPRSPNLSPQIQKTLDHLSESCREKPMGPTETASTIALQQLAYRDLVRQESSGPHPTSRSGEEANFARVPDAASTLQAGHREENNNESASSSPEDSTTSHGSTEMEFDGNMAVEEAHRREGEFMKRLQGIPKDFIQRYLRKNGIIIPAADGGADRDDSGTTKQKHSCTWKDCNRGFNRKSELNKHVRRHNKPYGCTFPRCKSTFGSKSDWRRHETSQHFQLEMWKCDEQLASGSICTQACQRRDVFENHLKSEHGVEDREDIEARQERCRVDRNSSTRFWCGFCKDVVEVSPESSRGVCSERYDHIGNHFTGRNNYPKRNIADWVSGDTGYSDAKLEDVSPGGMDLAEQPGGKRKREGSVEYGGAARRAKKVSGRRV</sequence>
<reference evidence="4" key="1">
    <citation type="submission" date="2018-03" db="EMBL/GenBank/DDBJ databases">
        <authorList>
            <person name="Guldener U."/>
        </authorList>
    </citation>
    <scope>NUCLEOTIDE SEQUENCE</scope>
</reference>
<keyword evidence="5" id="KW-1185">Reference proteome</keyword>
<dbReference type="Gene3D" id="3.30.160.60">
    <property type="entry name" value="Classic Zinc Finger"/>
    <property type="match status" value="1"/>
</dbReference>
<keyword evidence="1" id="KW-0479">Metal-binding</keyword>
<comment type="caution">
    <text evidence="4">The sequence shown here is derived from an EMBL/GenBank/DDBJ whole genome shotgun (WGS) entry which is preliminary data.</text>
</comment>
<evidence type="ECO:0000313" key="4">
    <source>
        <dbReference type="EMBL" id="SPN97341.1"/>
    </source>
</evidence>
<feature type="domain" description="C2H2-type" evidence="3">
    <location>
        <begin position="436"/>
        <end position="465"/>
    </location>
</feature>
<feature type="region of interest" description="Disordered" evidence="2">
    <location>
        <begin position="152"/>
        <end position="174"/>
    </location>
</feature>
<dbReference type="EMBL" id="ONZQ02000001">
    <property type="protein sequence ID" value="SPN97341.1"/>
    <property type="molecule type" value="Genomic_DNA"/>
</dbReference>
<feature type="region of interest" description="Disordered" evidence="2">
    <location>
        <begin position="262"/>
        <end position="281"/>
    </location>
</feature>
<evidence type="ECO:0000259" key="3">
    <source>
        <dbReference type="PROSITE" id="PS50157"/>
    </source>
</evidence>
<dbReference type="InterPro" id="IPR013087">
    <property type="entry name" value="Znf_C2H2_type"/>
</dbReference>
<evidence type="ECO:0000313" key="5">
    <source>
        <dbReference type="Proteomes" id="UP001187682"/>
    </source>
</evidence>
<feature type="compositionally biased region" description="Low complexity" evidence="2">
    <location>
        <begin position="357"/>
        <end position="370"/>
    </location>
</feature>
<dbReference type="InterPro" id="IPR036236">
    <property type="entry name" value="Znf_C2H2_sf"/>
</dbReference>